<evidence type="ECO:0000313" key="5">
    <source>
        <dbReference type="Proteomes" id="UP001207654"/>
    </source>
</evidence>
<dbReference type="InterPro" id="IPR051681">
    <property type="entry name" value="Ser/Thr_Kinases-Pseudokinases"/>
</dbReference>
<dbReference type="SUPFAM" id="SSF56112">
    <property type="entry name" value="Protein kinase-like (PK-like)"/>
    <property type="match status" value="1"/>
</dbReference>
<dbReference type="EMBL" id="JAPNKA010000001">
    <property type="protein sequence ID" value="MCY1082710.1"/>
    <property type="molecule type" value="Genomic_DNA"/>
</dbReference>
<accession>A0ABT4ALX2</accession>
<dbReference type="InterPro" id="IPR008271">
    <property type="entry name" value="Ser/Thr_kinase_AS"/>
</dbReference>
<proteinExistence type="predicted"/>
<feature type="region of interest" description="Disordered" evidence="1">
    <location>
        <begin position="308"/>
        <end position="330"/>
    </location>
</feature>
<keyword evidence="2" id="KW-1133">Transmembrane helix</keyword>
<protein>
    <submittedName>
        <fullName evidence="4">Phosphotransferase</fullName>
    </submittedName>
</protein>
<dbReference type="RefSeq" id="WP_267541268.1">
    <property type="nucleotide sequence ID" value="NZ_JAPNKA010000001.1"/>
</dbReference>
<dbReference type="PROSITE" id="PS50011">
    <property type="entry name" value="PROTEIN_KINASE_DOM"/>
    <property type="match status" value="1"/>
</dbReference>
<comment type="caution">
    <text evidence="4">The sequence shown here is derived from an EMBL/GenBank/DDBJ whole genome shotgun (WGS) entry which is preliminary data.</text>
</comment>
<dbReference type="InterPro" id="IPR000719">
    <property type="entry name" value="Prot_kinase_dom"/>
</dbReference>
<evidence type="ECO:0000259" key="3">
    <source>
        <dbReference type="PROSITE" id="PS50011"/>
    </source>
</evidence>
<keyword evidence="5" id="KW-1185">Reference proteome</keyword>
<dbReference type="Pfam" id="PF00069">
    <property type="entry name" value="Pkinase"/>
    <property type="match status" value="1"/>
</dbReference>
<dbReference type="PANTHER" id="PTHR44329">
    <property type="entry name" value="SERINE/THREONINE-PROTEIN KINASE TNNI3K-RELATED"/>
    <property type="match status" value="1"/>
</dbReference>
<dbReference type="SMART" id="SM00220">
    <property type="entry name" value="S_TKc"/>
    <property type="match status" value="1"/>
</dbReference>
<organism evidence="4 5">
    <name type="scientific">Archangium lansingense</name>
    <dbReference type="NCBI Taxonomy" id="2995310"/>
    <lineage>
        <taxon>Bacteria</taxon>
        <taxon>Pseudomonadati</taxon>
        <taxon>Myxococcota</taxon>
        <taxon>Myxococcia</taxon>
        <taxon>Myxococcales</taxon>
        <taxon>Cystobacterineae</taxon>
        <taxon>Archangiaceae</taxon>
        <taxon>Archangium</taxon>
    </lineage>
</organism>
<feature type="domain" description="Protein kinase" evidence="3">
    <location>
        <begin position="19"/>
        <end position="272"/>
    </location>
</feature>
<evidence type="ECO:0000256" key="1">
    <source>
        <dbReference type="SAM" id="MobiDB-lite"/>
    </source>
</evidence>
<gene>
    <name evidence="4" type="ORF">OV287_50500</name>
</gene>
<evidence type="ECO:0000256" key="2">
    <source>
        <dbReference type="SAM" id="Phobius"/>
    </source>
</evidence>
<keyword evidence="2" id="KW-0812">Transmembrane</keyword>
<name>A0ABT4ALX2_9BACT</name>
<dbReference type="InterPro" id="IPR011009">
    <property type="entry name" value="Kinase-like_dom_sf"/>
</dbReference>
<keyword evidence="2" id="KW-0472">Membrane</keyword>
<feature type="transmembrane region" description="Helical" evidence="2">
    <location>
        <begin position="334"/>
        <end position="352"/>
    </location>
</feature>
<dbReference type="Gene3D" id="1.10.510.10">
    <property type="entry name" value="Transferase(Phosphotransferase) domain 1"/>
    <property type="match status" value="2"/>
</dbReference>
<sequence>MNPPRHPNELFEGNLVRGFRIVRWLGAGSFAFMFLVERGGSRYSLKMSTRPSSPADEDKVEAWRRREVASWEHLEHPNLLPVLEWGRWPDPETGYSYFVTPYVCGSTFHAWRQQKRASLDRSVSVLCEFLKVLEALHERGVCHGDIKAENILVRWADDRPFLIDFSSVPLPWVRVPVEAHPVADLYVFGVLLYETLTQCRPFGTRLPLEQMLCAIASVTPPRPRELEPRVPEALSALAMRLLEKEPQKRPTGARAVRMELQRIQKEEGHTWVWRQPARRPGEAARSRALSAGVEPLAAVMEEFPVPDPPRLQVAPVPAESPPSDPPRRAGGRPGWFAALVLALGALGMGWMLHRVVYFPPRQDCSCAEPAMPAPRTR</sequence>
<dbReference type="Proteomes" id="UP001207654">
    <property type="component" value="Unassembled WGS sequence"/>
</dbReference>
<dbReference type="PROSITE" id="PS00108">
    <property type="entry name" value="PROTEIN_KINASE_ST"/>
    <property type="match status" value="1"/>
</dbReference>
<evidence type="ECO:0000313" key="4">
    <source>
        <dbReference type="EMBL" id="MCY1082710.1"/>
    </source>
</evidence>
<reference evidence="4 5" key="1">
    <citation type="submission" date="2022-11" db="EMBL/GenBank/DDBJ databases">
        <title>Minimal conservation of predation-associated metabolite biosynthetic gene clusters underscores biosynthetic potential of Myxococcota including descriptions for ten novel species: Archangium lansinium sp. nov., Myxococcus landrumus sp. nov., Nannocystis bai.</title>
        <authorList>
            <person name="Ahearne A."/>
            <person name="Stevens C."/>
            <person name="Phillips K."/>
        </authorList>
    </citation>
    <scope>NUCLEOTIDE SEQUENCE [LARGE SCALE GENOMIC DNA]</scope>
    <source>
        <strain evidence="4 5">MIWBW</strain>
    </source>
</reference>